<accession>A0A6C0IHZ6</accession>
<dbReference type="GO" id="GO:0008417">
    <property type="term" value="F:fucosyltransferase activity"/>
    <property type="evidence" value="ECO:0007669"/>
    <property type="project" value="InterPro"/>
</dbReference>
<evidence type="ECO:0000256" key="1">
    <source>
        <dbReference type="ARBA" id="ARBA00008919"/>
    </source>
</evidence>
<dbReference type="PANTHER" id="PTHR11929">
    <property type="entry name" value="ALPHA- 1,3 -FUCOSYLTRANSFERASE"/>
    <property type="match status" value="1"/>
</dbReference>
<dbReference type="InterPro" id="IPR001503">
    <property type="entry name" value="Glyco_trans_10"/>
</dbReference>
<dbReference type="PANTHER" id="PTHR11929:SF194">
    <property type="entry name" value="ALPHA-(1,3)-FUCOSYLTRANSFERASE 10"/>
    <property type="match status" value="1"/>
</dbReference>
<feature type="domain" description="Fucosyltransferase C-terminal" evidence="4">
    <location>
        <begin position="131"/>
        <end position="239"/>
    </location>
</feature>
<proteinExistence type="inferred from homology"/>
<evidence type="ECO:0000313" key="5">
    <source>
        <dbReference type="EMBL" id="QHT92774.1"/>
    </source>
</evidence>
<keyword evidence="2" id="KW-0328">Glycosyltransferase</keyword>
<dbReference type="Gene3D" id="3.40.50.11660">
    <property type="entry name" value="Glycosyl transferase family 10, C-terminal domain"/>
    <property type="match status" value="1"/>
</dbReference>
<evidence type="ECO:0000256" key="3">
    <source>
        <dbReference type="ARBA" id="ARBA00022679"/>
    </source>
</evidence>
<evidence type="ECO:0000256" key="2">
    <source>
        <dbReference type="ARBA" id="ARBA00022676"/>
    </source>
</evidence>
<sequence length="296" mass="34502">MIIIKFFSSFCDSKTCKAKYELLSETHKMANYGTGKELYITTGDDYTHAIILNIAMPVLKNIPKENVLGLAFEPPAYLRLTYEFIVYAQKYIGKYYIGDRRYWREQNKTLPDVFIEHYAYMWHITPLNYIPVKNKLMSIMVSEKQFAPGHKYRHALIQNILHAGFPIDIYGRGAQLYYGPVSNRNNDRRLKGKFTDIEPYENYTFHICIENFQTNAYFSEKITNTLLCGATPIYWGCRKILDYFPANVIMLSGDIVKDMTLLRDIILNPVKYTACIDVANIKEKLNLLSTFHKGWL</sequence>
<protein>
    <recommendedName>
        <fullName evidence="4">Fucosyltransferase C-terminal domain-containing protein</fullName>
    </recommendedName>
</protein>
<dbReference type="SUPFAM" id="SSF53756">
    <property type="entry name" value="UDP-Glycosyltransferase/glycogen phosphorylase"/>
    <property type="match status" value="1"/>
</dbReference>
<comment type="similarity">
    <text evidence="1">Belongs to the glycosyltransferase 10 family.</text>
</comment>
<keyword evidence="3" id="KW-0808">Transferase</keyword>
<evidence type="ECO:0000259" key="4">
    <source>
        <dbReference type="Pfam" id="PF00852"/>
    </source>
</evidence>
<dbReference type="GO" id="GO:0016020">
    <property type="term" value="C:membrane"/>
    <property type="evidence" value="ECO:0007669"/>
    <property type="project" value="InterPro"/>
</dbReference>
<organism evidence="5">
    <name type="scientific">viral metagenome</name>
    <dbReference type="NCBI Taxonomy" id="1070528"/>
    <lineage>
        <taxon>unclassified sequences</taxon>
        <taxon>metagenomes</taxon>
        <taxon>organismal metagenomes</taxon>
    </lineage>
</organism>
<reference evidence="5" key="1">
    <citation type="journal article" date="2020" name="Nature">
        <title>Giant virus diversity and host interactions through global metagenomics.</title>
        <authorList>
            <person name="Schulz F."/>
            <person name="Roux S."/>
            <person name="Paez-Espino D."/>
            <person name="Jungbluth S."/>
            <person name="Walsh D.A."/>
            <person name="Denef V.J."/>
            <person name="McMahon K.D."/>
            <person name="Konstantinidis K.T."/>
            <person name="Eloe-Fadrosh E.A."/>
            <person name="Kyrpides N.C."/>
            <person name="Woyke T."/>
        </authorList>
    </citation>
    <scope>NUCLEOTIDE SEQUENCE</scope>
    <source>
        <strain evidence="5">GVMAG-M-3300023184-89</strain>
    </source>
</reference>
<dbReference type="Pfam" id="PF00852">
    <property type="entry name" value="Glyco_transf_10"/>
    <property type="match status" value="1"/>
</dbReference>
<dbReference type="AlphaFoldDB" id="A0A6C0IHZ6"/>
<dbReference type="InterPro" id="IPR055270">
    <property type="entry name" value="Glyco_tran_10_C"/>
</dbReference>
<dbReference type="InterPro" id="IPR038577">
    <property type="entry name" value="GT10-like_C_sf"/>
</dbReference>
<dbReference type="EMBL" id="MN740194">
    <property type="protein sequence ID" value="QHT92774.1"/>
    <property type="molecule type" value="Genomic_DNA"/>
</dbReference>
<name>A0A6C0IHZ6_9ZZZZ</name>